<proteinExistence type="predicted"/>
<organism evidence="2">
    <name type="scientific">Micrurus spixii</name>
    <name type="common">Amazon coral snake</name>
    <dbReference type="NCBI Taxonomy" id="129469"/>
    <lineage>
        <taxon>Eukaryota</taxon>
        <taxon>Metazoa</taxon>
        <taxon>Chordata</taxon>
        <taxon>Craniata</taxon>
        <taxon>Vertebrata</taxon>
        <taxon>Euteleostomi</taxon>
        <taxon>Lepidosauria</taxon>
        <taxon>Squamata</taxon>
        <taxon>Bifurcata</taxon>
        <taxon>Unidentata</taxon>
        <taxon>Episquamata</taxon>
        <taxon>Toxicofera</taxon>
        <taxon>Serpentes</taxon>
        <taxon>Colubroidea</taxon>
        <taxon>Elapidae</taxon>
        <taxon>Elapinae</taxon>
        <taxon>Micrurus</taxon>
    </lineage>
</organism>
<protein>
    <submittedName>
        <fullName evidence="2">Uncharacterized protein</fullName>
    </submittedName>
</protein>
<feature type="compositionally biased region" description="Polar residues" evidence="1">
    <location>
        <begin position="66"/>
        <end position="81"/>
    </location>
</feature>
<feature type="region of interest" description="Disordered" evidence="1">
    <location>
        <begin position="56"/>
        <end position="103"/>
    </location>
</feature>
<reference evidence="2" key="2">
    <citation type="submission" date="2017-11" db="EMBL/GenBank/DDBJ databases">
        <title>Coralsnake Venomics: Analyses of Venom Gland Transcriptomes and Proteomes of Six Brazilian Taxa.</title>
        <authorList>
            <person name="Aird S.D."/>
            <person name="Jorge da Silva N."/>
            <person name="Qiu L."/>
            <person name="Villar-Briones A."/>
            <person name="Aparecida-Saddi V."/>
            <person name="Campos-Telles M.P."/>
            <person name="Grau M."/>
            <person name="Mikheyev A.S."/>
        </authorList>
    </citation>
    <scope>NUCLEOTIDE SEQUENCE</scope>
    <source>
        <tissue evidence="2">Venom_gland</tissue>
    </source>
</reference>
<evidence type="ECO:0000256" key="1">
    <source>
        <dbReference type="SAM" id="MobiDB-lite"/>
    </source>
</evidence>
<name>A0A2D4LTH7_9SAUR</name>
<accession>A0A2D4LTH7</accession>
<dbReference type="AlphaFoldDB" id="A0A2D4LTH7"/>
<dbReference type="EMBL" id="IACM01049679">
    <property type="protein sequence ID" value="LAB24208.1"/>
    <property type="molecule type" value="Transcribed_RNA"/>
</dbReference>
<evidence type="ECO:0000313" key="2">
    <source>
        <dbReference type="EMBL" id="LAB24208.1"/>
    </source>
</evidence>
<sequence length="103" mass="11614">MLLDDFDPCLPRKLCLRCKTSPTGLRFFTGLFTSLTSPFLLLPHLFPTFASPGNTAWPSHPLRQSAPMTQPNTQATNQNDSLGYDTDKRAESQQDFNRFIKGH</sequence>
<reference evidence="2" key="1">
    <citation type="submission" date="2017-07" db="EMBL/GenBank/DDBJ databases">
        <authorList>
            <person name="Mikheyev A."/>
            <person name="Grau M."/>
        </authorList>
    </citation>
    <scope>NUCLEOTIDE SEQUENCE</scope>
    <source>
        <tissue evidence="2">Venom_gland</tissue>
    </source>
</reference>